<evidence type="ECO:0000313" key="2">
    <source>
        <dbReference type="Proteomes" id="UP000314294"/>
    </source>
</evidence>
<name>A0A4Z2H9D7_9TELE</name>
<dbReference type="AlphaFoldDB" id="A0A4Z2H9D7"/>
<comment type="caution">
    <text evidence="1">The sequence shown here is derived from an EMBL/GenBank/DDBJ whole genome shotgun (WGS) entry which is preliminary data.</text>
</comment>
<protein>
    <submittedName>
        <fullName evidence="1">Uncharacterized protein</fullName>
    </submittedName>
</protein>
<dbReference type="Proteomes" id="UP000314294">
    <property type="component" value="Unassembled WGS sequence"/>
</dbReference>
<sequence length="82" mass="9273">MLYLQRLLKQLNICGARDLPQLVEQRGYTIYVTDVLAHFLRSCHSYKKAGFTSFEQYCNTLLASCEAAAAPAVGVPSRLERY</sequence>
<gene>
    <name evidence="1" type="ORF">EYF80_027291</name>
</gene>
<accession>A0A4Z2H9D7</accession>
<proteinExistence type="predicted"/>
<organism evidence="1 2">
    <name type="scientific">Liparis tanakae</name>
    <name type="common">Tanaka's snailfish</name>
    <dbReference type="NCBI Taxonomy" id="230148"/>
    <lineage>
        <taxon>Eukaryota</taxon>
        <taxon>Metazoa</taxon>
        <taxon>Chordata</taxon>
        <taxon>Craniata</taxon>
        <taxon>Vertebrata</taxon>
        <taxon>Euteleostomi</taxon>
        <taxon>Actinopterygii</taxon>
        <taxon>Neopterygii</taxon>
        <taxon>Teleostei</taxon>
        <taxon>Neoteleostei</taxon>
        <taxon>Acanthomorphata</taxon>
        <taxon>Eupercaria</taxon>
        <taxon>Perciformes</taxon>
        <taxon>Cottioidei</taxon>
        <taxon>Cottales</taxon>
        <taxon>Liparidae</taxon>
        <taxon>Liparis</taxon>
    </lineage>
</organism>
<dbReference type="EMBL" id="SRLO01000292">
    <property type="protein sequence ID" value="TNN62488.1"/>
    <property type="molecule type" value="Genomic_DNA"/>
</dbReference>
<keyword evidence="2" id="KW-1185">Reference proteome</keyword>
<reference evidence="1 2" key="1">
    <citation type="submission" date="2019-03" db="EMBL/GenBank/DDBJ databases">
        <title>First draft genome of Liparis tanakae, snailfish: a comprehensive survey of snailfish specific genes.</title>
        <authorList>
            <person name="Kim W."/>
            <person name="Song I."/>
            <person name="Jeong J.-H."/>
            <person name="Kim D."/>
            <person name="Kim S."/>
            <person name="Ryu S."/>
            <person name="Song J.Y."/>
            <person name="Lee S.K."/>
        </authorList>
    </citation>
    <scope>NUCLEOTIDE SEQUENCE [LARGE SCALE GENOMIC DNA]</scope>
    <source>
        <tissue evidence="1">Muscle</tissue>
    </source>
</reference>
<evidence type="ECO:0000313" key="1">
    <source>
        <dbReference type="EMBL" id="TNN62488.1"/>
    </source>
</evidence>